<dbReference type="GO" id="GO:0008986">
    <property type="term" value="F:pyruvate, water dikinase activity"/>
    <property type="evidence" value="ECO:0007669"/>
    <property type="project" value="InterPro"/>
</dbReference>
<keyword evidence="3" id="KW-0067">ATP-binding</keyword>
<evidence type="ECO:0000313" key="5">
    <source>
        <dbReference type="EMBL" id="PIY95624.1"/>
    </source>
</evidence>
<evidence type="ECO:0000313" key="6">
    <source>
        <dbReference type="Proteomes" id="UP000230779"/>
    </source>
</evidence>
<comment type="similarity">
    <text evidence="1">Belongs to the PEP-utilizing enzyme family.</text>
</comment>
<dbReference type="PROSITE" id="PS00370">
    <property type="entry name" value="PEP_ENZYMES_PHOS_SITE"/>
    <property type="match status" value="1"/>
</dbReference>
<dbReference type="SUPFAM" id="SSF52009">
    <property type="entry name" value="Phosphohistidine domain"/>
    <property type="match status" value="1"/>
</dbReference>
<gene>
    <name evidence="5" type="ORF">COY66_06295</name>
</gene>
<accession>A0A2M7RG12</accession>
<evidence type="ECO:0000259" key="4">
    <source>
        <dbReference type="Pfam" id="PF00391"/>
    </source>
</evidence>
<name>A0A2M7RG12_9BACT</name>
<comment type="caution">
    <text evidence="5">The sequence shown here is derived from an EMBL/GenBank/DDBJ whole genome shotgun (WGS) entry which is preliminary data.</text>
</comment>
<protein>
    <recommendedName>
        <fullName evidence="4">PEP-utilising enzyme mobile domain-containing protein</fullName>
    </recommendedName>
</protein>
<reference evidence="5 6" key="1">
    <citation type="submission" date="2017-09" db="EMBL/GenBank/DDBJ databases">
        <title>Depth-based differentiation of microbial function through sediment-hosted aquifers and enrichment of novel symbionts in the deep terrestrial subsurface.</title>
        <authorList>
            <person name="Probst A.J."/>
            <person name="Ladd B."/>
            <person name="Jarett J.K."/>
            <person name="Geller-Mcgrath D.E."/>
            <person name="Sieber C.M."/>
            <person name="Emerson J.B."/>
            <person name="Anantharaman K."/>
            <person name="Thomas B.C."/>
            <person name="Malmstrom R."/>
            <person name="Stieglmeier M."/>
            <person name="Klingl A."/>
            <person name="Woyke T."/>
            <person name="Ryan C.M."/>
            <person name="Banfield J.F."/>
        </authorList>
    </citation>
    <scope>NUCLEOTIDE SEQUENCE [LARGE SCALE GENOMIC DNA]</scope>
    <source>
        <strain evidence="5">CG_4_10_14_0_8_um_filter_42_10</strain>
    </source>
</reference>
<dbReference type="EMBL" id="PFMD01000075">
    <property type="protein sequence ID" value="PIY95624.1"/>
    <property type="molecule type" value="Genomic_DNA"/>
</dbReference>
<sequence>MWGEVPNLADFEHFMLTNRIMGFLQKRVKQKNSRISVGEAYGIIGAPSERSWIQQSEIDFFKLIDLIQKNKKAVILFKTKDTAKIERGLMEFPNLKKTINDYAKKFDWLQYHYDGPVILNANYFIELLASSIRQNVKARQKLEKILFDEKKTKHDQIKIKKQLSLNPEERHWCQVASIFSYLKGLRKDAVFIASRNTDNLIKEISKRLNLSPKQTRHLMPAEIRLGLLTGKVNVPLINQRINHCVSICDNQGIKLLTGQEAKRYAQMTYEEQADKNIKELKGTPAYPGKVKGIVKLIASAKEMSKMNKGDVLVSPATNPNLLPAMKKAKAIITDEGGVTCHAAIVSRELKIPCVIGTRIASKVLKDGDKVEIDAAQGLIKKV</sequence>
<dbReference type="InterPro" id="IPR006319">
    <property type="entry name" value="PEP_synth"/>
</dbReference>
<organism evidence="5 6">
    <name type="scientific">Candidatus Kerfeldbacteria bacterium CG_4_10_14_0_8_um_filter_42_10</name>
    <dbReference type="NCBI Taxonomy" id="2014248"/>
    <lineage>
        <taxon>Bacteria</taxon>
        <taxon>Candidatus Kerfeldiibacteriota</taxon>
    </lineage>
</organism>
<dbReference type="PANTHER" id="PTHR43030">
    <property type="entry name" value="PHOSPHOENOLPYRUVATE SYNTHASE"/>
    <property type="match status" value="1"/>
</dbReference>
<dbReference type="AlphaFoldDB" id="A0A2M7RG12"/>
<feature type="domain" description="PEP-utilising enzyme mobile" evidence="4">
    <location>
        <begin position="307"/>
        <end position="377"/>
    </location>
</feature>
<dbReference type="InterPro" id="IPR008279">
    <property type="entry name" value="PEP-util_enz_mobile_dom"/>
</dbReference>
<evidence type="ECO:0000256" key="3">
    <source>
        <dbReference type="ARBA" id="ARBA00022840"/>
    </source>
</evidence>
<dbReference type="InterPro" id="IPR018274">
    <property type="entry name" value="PEP_util_AS"/>
</dbReference>
<proteinExistence type="inferred from homology"/>
<keyword evidence="2" id="KW-0547">Nucleotide-binding</keyword>
<dbReference type="PANTHER" id="PTHR43030:SF1">
    <property type="entry name" value="PHOSPHOENOLPYRUVATE SYNTHASE"/>
    <property type="match status" value="1"/>
</dbReference>
<dbReference type="Pfam" id="PF00391">
    <property type="entry name" value="PEP-utilizers"/>
    <property type="match status" value="1"/>
</dbReference>
<dbReference type="Proteomes" id="UP000230779">
    <property type="component" value="Unassembled WGS sequence"/>
</dbReference>
<evidence type="ECO:0000256" key="1">
    <source>
        <dbReference type="ARBA" id="ARBA00007837"/>
    </source>
</evidence>
<evidence type="ECO:0000256" key="2">
    <source>
        <dbReference type="ARBA" id="ARBA00022741"/>
    </source>
</evidence>
<dbReference type="GO" id="GO:0005524">
    <property type="term" value="F:ATP binding"/>
    <property type="evidence" value="ECO:0007669"/>
    <property type="project" value="UniProtKB-KW"/>
</dbReference>
<dbReference type="Gene3D" id="3.50.30.10">
    <property type="entry name" value="Phosphohistidine domain"/>
    <property type="match status" value="1"/>
</dbReference>
<dbReference type="InterPro" id="IPR036637">
    <property type="entry name" value="Phosphohistidine_dom_sf"/>
</dbReference>